<evidence type="ECO:0000313" key="3">
    <source>
        <dbReference type="Proteomes" id="UP000728647"/>
    </source>
</evidence>
<name>A0A8J8GNS9_9EURY</name>
<protein>
    <recommendedName>
        <fullName evidence="5">Rubrerythrin-like domain-containing protein</fullName>
    </recommendedName>
</protein>
<dbReference type="OrthoDB" id="295069at2157"/>
<dbReference type="Proteomes" id="UP001016761">
    <property type="component" value="Unassembled WGS sequence"/>
</dbReference>
<gene>
    <name evidence="1" type="ORF">HT576_16445</name>
    <name evidence="2" type="ORF">HTZ84_04030</name>
</gene>
<dbReference type="EMBL" id="JABUQZ010000001">
    <property type="protein sequence ID" value="NUC71487.1"/>
    <property type="molecule type" value="Genomic_DNA"/>
</dbReference>
<dbReference type="AlphaFoldDB" id="A0A8J8GNS9"/>
<dbReference type="Proteomes" id="UP000728647">
    <property type="component" value="Unassembled WGS sequence"/>
</dbReference>
<dbReference type="Gene3D" id="2.20.20.30">
    <property type="entry name" value="reverse gyrase domain"/>
    <property type="match status" value="1"/>
</dbReference>
<evidence type="ECO:0000313" key="1">
    <source>
        <dbReference type="EMBL" id="NUB92598.1"/>
    </source>
</evidence>
<keyword evidence="4" id="KW-1185">Reference proteome</keyword>
<accession>A0A8J8GNS9</accession>
<evidence type="ECO:0000313" key="4">
    <source>
        <dbReference type="Proteomes" id="UP001016761"/>
    </source>
</evidence>
<dbReference type="RefSeq" id="WP_174679500.1">
    <property type="nucleotide sequence ID" value="NZ_JABUQZ010000001.1"/>
</dbReference>
<evidence type="ECO:0008006" key="5">
    <source>
        <dbReference type="Google" id="ProtNLM"/>
    </source>
</evidence>
<organism evidence="1 3">
    <name type="scientific">Haloterrigena gelatinilytica</name>
    <dbReference type="NCBI Taxonomy" id="2741724"/>
    <lineage>
        <taxon>Archaea</taxon>
        <taxon>Methanobacteriati</taxon>
        <taxon>Methanobacteriota</taxon>
        <taxon>Stenosarchaea group</taxon>
        <taxon>Halobacteria</taxon>
        <taxon>Halobacteriales</taxon>
        <taxon>Natrialbaceae</taxon>
        <taxon>Haloterrigena</taxon>
    </lineage>
</organism>
<sequence length="47" mass="5289">MGVVTKLKQFVGDEGELYECRNCGEKFDHEPEACSTCGSTEIAHYEF</sequence>
<evidence type="ECO:0000313" key="2">
    <source>
        <dbReference type="EMBL" id="NUC71487.1"/>
    </source>
</evidence>
<comment type="caution">
    <text evidence="1">The sequence shown here is derived from an EMBL/GenBank/DDBJ whole genome shotgun (WGS) entry which is preliminary data.</text>
</comment>
<proteinExistence type="predicted"/>
<dbReference type="EMBL" id="JABURA010000001">
    <property type="protein sequence ID" value="NUB92598.1"/>
    <property type="molecule type" value="Genomic_DNA"/>
</dbReference>
<reference evidence="1 4" key="1">
    <citation type="submission" date="2020-06" db="EMBL/GenBank/DDBJ databases">
        <title>Haloterrigena sp. nov., an extremely halophilic archaeon isolated from a saline sediment.</title>
        <authorList>
            <person name="Liu B.-B."/>
        </authorList>
    </citation>
    <scope>NUCLEOTIDE SEQUENCE</scope>
    <source>
        <strain evidence="1">SYSU A121-1</strain>
        <strain evidence="2 4">SYSU A558-1</strain>
    </source>
</reference>